<keyword evidence="1" id="KW-0812">Transmembrane</keyword>
<evidence type="ECO:0000313" key="2">
    <source>
        <dbReference type="EMBL" id="VDN34572.1"/>
    </source>
</evidence>
<evidence type="ECO:0000313" key="3">
    <source>
        <dbReference type="Proteomes" id="UP000281553"/>
    </source>
</evidence>
<dbReference type="Proteomes" id="UP000281553">
    <property type="component" value="Unassembled WGS sequence"/>
</dbReference>
<keyword evidence="1" id="KW-1133">Transmembrane helix</keyword>
<dbReference type="AlphaFoldDB" id="A0A3P7QRX6"/>
<proteinExistence type="predicted"/>
<organism evidence="2 3">
    <name type="scientific">Dibothriocephalus latus</name>
    <name type="common">Fish tapeworm</name>
    <name type="synonym">Diphyllobothrium latum</name>
    <dbReference type="NCBI Taxonomy" id="60516"/>
    <lineage>
        <taxon>Eukaryota</taxon>
        <taxon>Metazoa</taxon>
        <taxon>Spiralia</taxon>
        <taxon>Lophotrochozoa</taxon>
        <taxon>Platyhelminthes</taxon>
        <taxon>Cestoda</taxon>
        <taxon>Eucestoda</taxon>
        <taxon>Diphyllobothriidea</taxon>
        <taxon>Diphyllobothriidae</taxon>
        <taxon>Dibothriocephalus</taxon>
    </lineage>
</organism>
<gene>
    <name evidence="2" type="ORF">DILT_LOCUS16543</name>
</gene>
<keyword evidence="3" id="KW-1185">Reference proteome</keyword>
<reference evidence="2 3" key="1">
    <citation type="submission" date="2018-11" db="EMBL/GenBank/DDBJ databases">
        <authorList>
            <consortium name="Pathogen Informatics"/>
        </authorList>
    </citation>
    <scope>NUCLEOTIDE SEQUENCE [LARGE SCALE GENOMIC DNA]</scope>
</reference>
<dbReference type="EMBL" id="UYRU01085540">
    <property type="protein sequence ID" value="VDN34572.1"/>
    <property type="molecule type" value="Genomic_DNA"/>
</dbReference>
<protein>
    <submittedName>
        <fullName evidence="2">Uncharacterized protein</fullName>
    </submittedName>
</protein>
<dbReference type="OrthoDB" id="10049971at2759"/>
<feature type="transmembrane region" description="Helical" evidence="1">
    <location>
        <begin position="89"/>
        <end position="109"/>
    </location>
</feature>
<sequence length="129" mass="14804">MPIFVAAITAVASGFILPLLWSGCRSSQLSEDEERVVWLRMQEEDCPLTPWPEIYSHLLDMQFSTRLSEGRPSLAEVRRALRSARRATIASFVGCMLWCFVVWPLLSFLSQTLSFSQFILWVRILLPIL</sequence>
<keyword evidence="1" id="KW-0472">Membrane</keyword>
<accession>A0A3P7QRX6</accession>
<evidence type="ECO:0000256" key="1">
    <source>
        <dbReference type="SAM" id="Phobius"/>
    </source>
</evidence>
<name>A0A3P7QRX6_DIBLA</name>